<dbReference type="RefSeq" id="WP_220119077.1">
    <property type="nucleotide sequence ID" value="NZ_JAHZUY010000086.1"/>
</dbReference>
<comment type="caution">
    <text evidence="1">The sequence shown here is derived from an EMBL/GenBank/DDBJ whole genome shotgun (WGS) entry which is preliminary data.</text>
</comment>
<evidence type="ECO:0000313" key="1">
    <source>
        <dbReference type="EMBL" id="MBW8271307.1"/>
    </source>
</evidence>
<dbReference type="PANTHER" id="PTHR43861:SF1">
    <property type="entry name" value="TRANS-ACONITATE 2-METHYLTRANSFERASE"/>
    <property type="match status" value="1"/>
</dbReference>
<keyword evidence="1" id="KW-0808">Transferase</keyword>
<gene>
    <name evidence="1" type="ORF">K1J50_17660</name>
</gene>
<dbReference type="Gene3D" id="3.40.50.150">
    <property type="entry name" value="Vaccinia Virus protein VP39"/>
    <property type="match status" value="1"/>
</dbReference>
<reference evidence="1 2" key="1">
    <citation type="submission" date="2021-08" db="EMBL/GenBank/DDBJ databases">
        <title>Caldovatus sediminis gen. nov., sp. nov., a moderately thermophilic bacterium isolated from a hot spring.</title>
        <authorList>
            <person name="Hu C.-J."/>
            <person name="Li W.-J."/>
            <person name="Xian W.-D."/>
        </authorList>
    </citation>
    <scope>NUCLEOTIDE SEQUENCE [LARGE SCALE GENOMIC DNA]</scope>
    <source>
        <strain evidence="1 2">SYSU G05006</strain>
    </source>
</reference>
<protein>
    <submittedName>
        <fullName evidence="1">Methyltransferase domain-containing protein</fullName>
    </submittedName>
</protein>
<dbReference type="Proteomes" id="UP001519924">
    <property type="component" value="Unassembled WGS sequence"/>
</dbReference>
<dbReference type="PANTHER" id="PTHR43861">
    <property type="entry name" value="TRANS-ACONITATE 2-METHYLTRANSFERASE-RELATED"/>
    <property type="match status" value="1"/>
</dbReference>
<dbReference type="Pfam" id="PF13489">
    <property type="entry name" value="Methyltransf_23"/>
    <property type="match status" value="1"/>
</dbReference>
<dbReference type="InterPro" id="IPR029063">
    <property type="entry name" value="SAM-dependent_MTases_sf"/>
</dbReference>
<organism evidence="1 2">
    <name type="scientific">Caldovatus aquaticus</name>
    <dbReference type="NCBI Taxonomy" id="2865671"/>
    <lineage>
        <taxon>Bacteria</taxon>
        <taxon>Pseudomonadati</taxon>
        <taxon>Pseudomonadota</taxon>
        <taxon>Alphaproteobacteria</taxon>
        <taxon>Acetobacterales</taxon>
        <taxon>Roseomonadaceae</taxon>
        <taxon>Caldovatus</taxon>
    </lineage>
</organism>
<dbReference type="CDD" id="cd02440">
    <property type="entry name" value="AdoMet_MTases"/>
    <property type="match status" value="1"/>
</dbReference>
<evidence type="ECO:0000313" key="2">
    <source>
        <dbReference type="Proteomes" id="UP001519924"/>
    </source>
</evidence>
<proteinExistence type="predicted"/>
<accession>A0ABS7F6R7</accession>
<sequence length="269" mass="28877">MKSSGAPGANPAWDPAQYLRFGEERLRPALDLIARIPHPGPRRVVDLGCGAGTALPVLAARFPGAEVTGVDGSAAMLARAAETGFRVVRADIAAWAPEAPADVIFSNAALHWLSGHETLFPRLLGQLAPGGVLAVQMPAMDAAPFRRLQYEVAARGPWAERLRGVRSAPPILAPEAYYDLLAGRAAALDLWLTEYIHVLRGGDAPSPAPHPVVQWAMGSSLRPFLDALDERSRPAFLAAYTEAVRPHYPPRADGAVLLPFRRLFLVARV</sequence>
<dbReference type="SUPFAM" id="SSF53335">
    <property type="entry name" value="S-adenosyl-L-methionine-dependent methyltransferases"/>
    <property type="match status" value="1"/>
</dbReference>
<dbReference type="EMBL" id="JAHZUY010000086">
    <property type="protein sequence ID" value="MBW8271307.1"/>
    <property type="molecule type" value="Genomic_DNA"/>
</dbReference>
<name>A0ABS7F6R7_9PROT</name>
<dbReference type="GO" id="GO:0008168">
    <property type="term" value="F:methyltransferase activity"/>
    <property type="evidence" value="ECO:0007669"/>
    <property type="project" value="UniProtKB-KW"/>
</dbReference>
<dbReference type="InterPro" id="IPR023149">
    <property type="entry name" value="Trans_acon_MeTrfase_C"/>
</dbReference>
<keyword evidence="1" id="KW-0489">Methyltransferase</keyword>
<dbReference type="Gene3D" id="1.10.150.290">
    <property type="entry name" value="S-adenosyl-L-methionine-dependent methyltransferases"/>
    <property type="match status" value="1"/>
</dbReference>
<dbReference type="GO" id="GO:0032259">
    <property type="term" value="P:methylation"/>
    <property type="evidence" value="ECO:0007669"/>
    <property type="project" value="UniProtKB-KW"/>
</dbReference>
<keyword evidence="2" id="KW-1185">Reference proteome</keyword>